<keyword evidence="2" id="KW-1185">Reference proteome</keyword>
<dbReference type="Proteomes" id="UP000028181">
    <property type="component" value="Chromosome I"/>
</dbReference>
<proteinExistence type="predicted"/>
<accession>A0A068SL00</accession>
<sequence>MAEQDYNTYRETELSVIYIDGTVEKFPHGWDAIPHGGWMVFNDFRGRNKKYIPAHLINSVRVDEVAA</sequence>
<dbReference type="HOGENOM" id="CLU_2808037_0_0_5"/>
<evidence type="ECO:0000313" key="2">
    <source>
        <dbReference type="Proteomes" id="UP000028181"/>
    </source>
</evidence>
<dbReference type="KEGG" id="ngg:RG540_CH06580"/>
<dbReference type="GeneID" id="24258573"/>
<protein>
    <submittedName>
        <fullName evidence="1">Uncharacterized protein</fullName>
    </submittedName>
</protein>
<gene>
    <name evidence="1" type="ORF">RG540_CH06580</name>
</gene>
<dbReference type="EMBL" id="HG938353">
    <property type="protein sequence ID" value="CDN46848.1"/>
    <property type="molecule type" value="Genomic_DNA"/>
</dbReference>
<name>A0A068SL00_NEOGA</name>
<dbReference type="PATRIC" id="fig|1028800.3.peg.667"/>
<organism evidence="1 2">
    <name type="scientific">Neorhizobium galegae bv. orientalis str. HAMBI 540</name>
    <dbReference type="NCBI Taxonomy" id="1028800"/>
    <lineage>
        <taxon>Bacteria</taxon>
        <taxon>Pseudomonadati</taxon>
        <taxon>Pseudomonadota</taxon>
        <taxon>Alphaproteobacteria</taxon>
        <taxon>Hyphomicrobiales</taxon>
        <taxon>Rhizobiaceae</taxon>
        <taxon>Rhizobium/Agrobacterium group</taxon>
        <taxon>Neorhizobium</taxon>
    </lineage>
</organism>
<dbReference type="AlphaFoldDB" id="A0A068SL00"/>
<dbReference type="RefSeq" id="WP_038584485.1">
    <property type="nucleotide sequence ID" value="NZ_HG938353.1"/>
</dbReference>
<evidence type="ECO:0000313" key="1">
    <source>
        <dbReference type="EMBL" id="CDN46848.1"/>
    </source>
</evidence>
<reference evidence="2" key="1">
    <citation type="journal article" date="2014" name="BMC Genomics">
        <title>Genome sequencing of two Neorhizobium galegae strains reveals a noeT gene responsible for the unusual acetylation of the nodulation factors.</title>
        <authorList>
            <person name="Osterman J."/>
            <person name="Marsh J."/>
            <person name="Laine P.K."/>
            <person name="Zeng Z."/>
            <person name="Alatalo E."/>
            <person name="Sullivan J.T."/>
            <person name="Young J.P."/>
            <person name="Thomas-Oates J."/>
            <person name="Paulin L."/>
            <person name="Lindstrom K."/>
        </authorList>
    </citation>
    <scope>NUCLEOTIDE SEQUENCE [LARGE SCALE GENOMIC DNA]</scope>
    <source>
        <strain evidence="2">HAMBI 540</strain>
    </source>
</reference>